<dbReference type="Proteomes" id="UP000011087">
    <property type="component" value="Unassembled WGS sequence"/>
</dbReference>
<gene>
    <name evidence="7" type="ORF">GUITHDRAFT_121933</name>
</gene>
<evidence type="ECO:0000256" key="2">
    <source>
        <dbReference type="ARBA" id="ARBA00022737"/>
    </source>
</evidence>
<evidence type="ECO:0000256" key="3">
    <source>
        <dbReference type="ARBA" id="ARBA00023157"/>
    </source>
</evidence>
<dbReference type="KEGG" id="gtt:GUITHDRAFT_121933"/>
<keyword evidence="5" id="KW-0472">Membrane</keyword>
<evidence type="ECO:0000256" key="5">
    <source>
        <dbReference type="SAM" id="Phobius"/>
    </source>
</evidence>
<evidence type="ECO:0000256" key="1">
    <source>
        <dbReference type="ARBA" id="ARBA00022729"/>
    </source>
</evidence>
<dbReference type="HOGENOM" id="CLU_230390_0_0_1"/>
<dbReference type="InterPro" id="IPR011641">
    <property type="entry name" value="Tyr-kin_ephrin_A/B_rcpt-like"/>
</dbReference>
<dbReference type="InterPro" id="IPR011936">
    <property type="entry name" value="Myxo_disulph_rpt"/>
</dbReference>
<feature type="region of interest" description="Disordered" evidence="4">
    <location>
        <begin position="274"/>
        <end position="331"/>
    </location>
</feature>
<dbReference type="PANTHER" id="PTHR46967">
    <property type="entry name" value="INSULIN-LIKE GROWTH FACTOR BINDING PROTEIN,N-TERMINAL"/>
    <property type="match status" value="1"/>
</dbReference>
<dbReference type="STRING" id="905079.L1I7Q6"/>
<keyword evidence="5" id="KW-0812">Transmembrane</keyword>
<keyword evidence="5" id="KW-1133">Transmembrane helix</keyword>
<evidence type="ECO:0000256" key="4">
    <source>
        <dbReference type="SAM" id="MobiDB-lite"/>
    </source>
</evidence>
<name>L1I7Q6_GUITC</name>
<dbReference type="SMART" id="SM01411">
    <property type="entry name" value="Ephrin_rec_like"/>
    <property type="match status" value="2"/>
</dbReference>
<organism evidence="7">
    <name type="scientific">Guillardia theta (strain CCMP2712)</name>
    <name type="common">Cryptophyte</name>
    <dbReference type="NCBI Taxonomy" id="905079"/>
    <lineage>
        <taxon>Eukaryota</taxon>
        <taxon>Cryptophyceae</taxon>
        <taxon>Pyrenomonadales</taxon>
        <taxon>Geminigeraceae</taxon>
        <taxon>Guillardia</taxon>
    </lineage>
</organism>
<dbReference type="NCBIfam" id="TIGR02232">
    <property type="entry name" value="myxo_disulf_rpt"/>
    <property type="match status" value="1"/>
</dbReference>
<dbReference type="RefSeq" id="XP_005818865.1">
    <property type="nucleotide sequence ID" value="XM_005818808.1"/>
</dbReference>
<dbReference type="Gene3D" id="2.10.50.10">
    <property type="entry name" value="Tumor Necrosis Factor Receptor, subunit A, domain 2"/>
    <property type="match status" value="1"/>
</dbReference>
<dbReference type="PANTHER" id="PTHR46967:SF2">
    <property type="entry name" value="SUSHI, VON WILLEBRAND FACTOR TYPE A, EGF AND PENTRAXIN DOMAIN-CONTAINING PROTEIN 1-LIKE"/>
    <property type="match status" value="1"/>
</dbReference>
<evidence type="ECO:0000259" key="6">
    <source>
        <dbReference type="Pfam" id="PF07699"/>
    </source>
</evidence>
<dbReference type="GeneID" id="17288610"/>
<dbReference type="OrthoDB" id="536211at2759"/>
<sequence>MSVTIELYPELLGLATPSSWVSASGCIDHSECKQNEFCKITWCNSWEGWFYKCGNCVPCSQCLCNEDSITQACPSDRCPAQPAESVRYLQGRFSSTHPIPGTNYSCVFAIKFEGLLFEHVQVAVENRSNVVTPTTIPVATCARFQGKGIFNLSQTSLSFFYTEGDYKPFQWHKGSFWNNCSAGFRIFLTSPTGLPLNYSLTPAPGTRAAWHDASVQPVLGSAGAIVGTWKSRALFEGTYCELVTEILPLQGSNFHQHNFHLLNCSSTKRGFTLTKVGRDPPAGKSTARKLLSEGGSTNGDAGAAGGMESKSRKGVEGGRDPDASRSSVQLRATTTMPVEVIEAAAEAGGGNVTSGAIQVSTPTSSSPVYRTWLIKPTSSPRLIALQISMTGSLLASDYINISAALPAALNADLSWSTTLLPGVQCGTPCTSQATSAYPTFCRVQTCRKVAYSRGLSKAFLTSSNFKNGQIVNVTYRATNLEEADIGLLIQSLVSSPSASFTFTFTAYSKNAVCQIGQYTEPSKLGLRWTIPPYLTKSLAEAWVVDYVNQTSATFWSDCSDCAQGNTTLYFADNGGEQACGTICPAGMYSATGLNPCLDCPVGTYQPVRAGTKCMPCPSSYSTADKNAISRDQCFYAIVLLERVWRSGQILKFVVYWQFTTNIAFPPNKVSIYKDGRQLAWFSTVLYPDPAPSGYSGSNTLESESAGLGNYTLLLYSSMDNFSNPAINVAGGAIVASYTFLIQNEILTDSCLGSDPLTCIPADVGKSINSSGVLCSSGYLARILNLRFCPPCSPGNAGVLFCAPCPVGFYADTAGLSSCTPCPVINGIPYATAFEGAGASCSGQACCQPCPTLIQLGFNPIQCRQNTAQATTAAPTTAAPTTRPVTTTTRAAVIETTEIATTPAPTTTAVLATPAPVAFCGDGVRQERETGCWSAAYGGMRLCEDPAIMLGNDLRWHLREECDDGNRIDGDGCSANCTVELGFGCFGSSPDVCRYPTRSDQFLTMAALLGSLSGISSAETVLANTTDVGRLNLHLFEMLGLQATFRAIYQTSLQDRLTNEAANVALNPFGCPCQQGYQEIMEQSGRVGVPAGVFVNSGRCQWRVAPVNASTVTLYLQHHMRKNEWLEIMDSGIYPQDQQVPSSNCYPCKFVGKSNVSAVTVHVGSFFTATFYYSEMKEVEQRYSWEDVFNLTFFANGTSSFPDTLPYLLEAVREAADVNMTNTSGQPPPPATTPPDSLVMKVGEAVDSWTYPCQFGSTNGTQPLGVTEFLFRRHEDSWEDFTGEWEGQTYADGNRDGLFDNVGRVRCGEVGFIRQQDQVYQPDHCMTLCVQDAACSFASYNDKFFTCILLRSCQLEPSFNAQDPIIYKKKEGVHNLLCMLKVSVVGLRISVHVHGCDGKEDGVRRSAHEGWATGYIFPLPDGATPCNQGRDPIPCRFIDPISKFQYWGYVPFSIVFSSSSSILAVGDVYNAILTRSLNDVIDVFQLSVSREWQLQIYMPLSLVNSQNYPQVNNVLFPFVQQPSNATLWNLKPTSAAELRFQVQEIDQKGFLQQLNVYRTCNDSLSTLRQFASRTPDCLLIFSSIFRADGTIGPSRVDSATMDKICQSSCYQDFKATLEASALKCSAAWKSTDSSFFSFLPGLSIPVVNEQSIMTRRILGKLLDLTDALFNISTICFGNEKGQRCVQPLLESRSELGSCPVSSLLSSPSSSSLFSSVPSLAEEIQNPPFNFAGSPTCPSTCSSSLNAFFILDGCCSSTVNEATRSWWDLVGHDLSPSFILQDPSRRGNLFFQKPQACGGSYVSMDCAAGQCGNKNLPAVCCNVTCAGGGVKSYLSACSCSCPEKLTGKLCNESNTHVLAEFNIIGISVSDFSLEGNQALFMAILAEVAGVDPSKVEIDSFVPFPRRRKLSHLGQLSPSSSLPPSQLLQTEQQGVTIRFRVIMPSEREAVRVAQIVVEGDKSQSLVDKLKALGDVTLSLAFLPKAFAANGGQLCDDILYKCNVTGGATANGTSSSSSSSSSSFNVLHVVYPLVGVLGGALVLCMAYPFLVKGCGWLRPRADAMWKKLDVEGRVEAYREDMRISTQEKEKKKKKKQQKTFVEDRWSLNNVFSSGATSSAKQHQHEAPKAYIMVSGKAMWPSASIWSPEDHGGGGGETIGFIESSAKPQHITFDLGQVEEGEKGRR</sequence>
<evidence type="ECO:0000313" key="9">
    <source>
        <dbReference type="Proteomes" id="UP000011087"/>
    </source>
</evidence>
<evidence type="ECO:0000313" key="8">
    <source>
        <dbReference type="EnsemblProtists" id="EKX31885"/>
    </source>
</evidence>
<feature type="compositionally biased region" description="Basic and acidic residues" evidence="4">
    <location>
        <begin position="309"/>
        <end position="323"/>
    </location>
</feature>
<dbReference type="EMBL" id="JH993228">
    <property type="protein sequence ID" value="EKX31885.1"/>
    <property type="molecule type" value="Genomic_DNA"/>
</dbReference>
<keyword evidence="1" id="KW-0732">Signal</keyword>
<reference evidence="9" key="2">
    <citation type="submission" date="2012-11" db="EMBL/GenBank/DDBJ databases">
        <authorList>
            <person name="Kuo A."/>
            <person name="Curtis B.A."/>
            <person name="Tanifuji G."/>
            <person name="Burki F."/>
            <person name="Gruber A."/>
            <person name="Irimia M."/>
            <person name="Maruyama S."/>
            <person name="Arias M.C."/>
            <person name="Ball S.G."/>
            <person name="Gile G.H."/>
            <person name="Hirakawa Y."/>
            <person name="Hopkins J.F."/>
            <person name="Rensing S.A."/>
            <person name="Schmutz J."/>
            <person name="Symeonidi A."/>
            <person name="Elias M."/>
            <person name="Eveleigh R.J."/>
            <person name="Herman E.K."/>
            <person name="Klute M.J."/>
            <person name="Nakayama T."/>
            <person name="Obornik M."/>
            <person name="Reyes-Prieto A."/>
            <person name="Armbrust E.V."/>
            <person name="Aves S.J."/>
            <person name="Beiko R.G."/>
            <person name="Coutinho P."/>
            <person name="Dacks J.B."/>
            <person name="Durnford D.G."/>
            <person name="Fast N.M."/>
            <person name="Green B.R."/>
            <person name="Grisdale C."/>
            <person name="Hempe F."/>
            <person name="Henrissat B."/>
            <person name="Hoppner M.P."/>
            <person name="Ishida K.-I."/>
            <person name="Kim E."/>
            <person name="Koreny L."/>
            <person name="Kroth P.G."/>
            <person name="Liu Y."/>
            <person name="Malik S.-B."/>
            <person name="Maier U.G."/>
            <person name="McRose D."/>
            <person name="Mock T."/>
            <person name="Neilson J.A."/>
            <person name="Onodera N.T."/>
            <person name="Poole A.M."/>
            <person name="Pritham E.J."/>
            <person name="Richards T.A."/>
            <person name="Rocap G."/>
            <person name="Roy S.W."/>
            <person name="Sarai C."/>
            <person name="Schaack S."/>
            <person name="Shirato S."/>
            <person name="Slamovits C.H."/>
            <person name="Spencer D.F."/>
            <person name="Suzuki S."/>
            <person name="Worden A.Z."/>
            <person name="Zauner S."/>
            <person name="Barry K."/>
            <person name="Bell C."/>
            <person name="Bharti A.K."/>
            <person name="Crow J.A."/>
            <person name="Grimwood J."/>
            <person name="Kramer R."/>
            <person name="Lindquist E."/>
            <person name="Lucas S."/>
            <person name="Salamov A."/>
            <person name="McFadden G.I."/>
            <person name="Lane C.E."/>
            <person name="Keeling P.J."/>
            <person name="Gray M.W."/>
            <person name="Grigoriev I.V."/>
            <person name="Archibald J.M."/>
        </authorList>
    </citation>
    <scope>NUCLEOTIDE SEQUENCE</scope>
    <source>
        <strain evidence="9">CCMP2712</strain>
    </source>
</reference>
<keyword evidence="2" id="KW-0677">Repeat</keyword>
<feature type="transmembrane region" description="Helical" evidence="5">
    <location>
        <begin position="2025"/>
        <end position="2046"/>
    </location>
</feature>
<dbReference type="InterPro" id="IPR009030">
    <property type="entry name" value="Growth_fac_rcpt_cys_sf"/>
</dbReference>
<dbReference type="EnsemblProtists" id="EKX31885">
    <property type="protein sequence ID" value="EKX31885"/>
    <property type="gene ID" value="GUITHDRAFT_121933"/>
</dbReference>
<dbReference type="SUPFAM" id="SSF57184">
    <property type="entry name" value="Growth factor receptor domain"/>
    <property type="match status" value="1"/>
</dbReference>
<accession>L1I7Q6</accession>
<feature type="domain" description="Tyrosine-protein kinase ephrin type A/B receptor-like" evidence="6">
    <location>
        <begin position="586"/>
        <end position="633"/>
    </location>
</feature>
<reference evidence="8" key="3">
    <citation type="submission" date="2015-06" db="UniProtKB">
        <authorList>
            <consortium name="EnsemblProtists"/>
        </authorList>
    </citation>
    <scope>IDENTIFICATION</scope>
</reference>
<protein>
    <recommendedName>
        <fullName evidence="6">Tyrosine-protein kinase ephrin type A/B receptor-like domain-containing protein</fullName>
    </recommendedName>
</protein>
<keyword evidence="3" id="KW-1015">Disulfide bond</keyword>
<proteinExistence type="predicted"/>
<dbReference type="Pfam" id="PF07699">
    <property type="entry name" value="Ephrin_rec_like"/>
    <property type="match status" value="1"/>
</dbReference>
<evidence type="ECO:0000313" key="7">
    <source>
        <dbReference type="EMBL" id="EKX31885.1"/>
    </source>
</evidence>
<reference evidence="7 9" key="1">
    <citation type="journal article" date="2012" name="Nature">
        <title>Algal genomes reveal evolutionary mosaicism and the fate of nucleomorphs.</title>
        <authorList>
            <consortium name="DOE Joint Genome Institute"/>
            <person name="Curtis B.A."/>
            <person name="Tanifuji G."/>
            <person name="Burki F."/>
            <person name="Gruber A."/>
            <person name="Irimia M."/>
            <person name="Maruyama S."/>
            <person name="Arias M.C."/>
            <person name="Ball S.G."/>
            <person name="Gile G.H."/>
            <person name="Hirakawa Y."/>
            <person name="Hopkins J.F."/>
            <person name="Kuo A."/>
            <person name="Rensing S.A."/>
            <person name="Schmutz J."/>
            <person name="Symeonidi A."/>
            <person name="Elias M."/>
            <person name="Eveleigh R.J."/>
            <person name="Herman E.K."/>
            <person name="Klute M.J."/>
            <person name="Nakayama T."/>
            <person name="Obornik M."/>
            <person name="Reyes-Prieto A."/>
            <person name="Armbrust E.V."/>
            <person name="Aves S.J."/>
            <person name="Beiko R.G."/>
            <person name="Coutinho P."/>
            <person name="Dacks J.B."/>
            <person name="Durnford D.G."/>
            <person name="Fast N.M."/>
            <person name="Green B.R."/>
            <person name="Grisdale C.J."/>
            <person name="Hempel F."/>
            <person name="Henrissat B."/>
            <person name="Hoppner M.P."/>
            <person name="Ishida K."/>
            <person name="Kim E."/>
            <person name="Koreny L."/>
            <person name="Kroth P.G."/>
            <person name="Liu Y."/>
            <person name="Malik S.B."/>
            <person name="Maier U.G."/>
            <person name="McRose D."/>
            <person name="Mock T."/>
            <person name="Neilson J.A."/>
            <person name="Onodera N.T."/>
            <person name="Poole A.M."/>
            <person name="Pritham E.J."/>
            <person name="Richards T.A."/>
            <person name="Rocap G."/>
            <person name="Roy S.W."/>
            <person name="Sarai C."/>
            <person name="Schaack S."/>
            <person name="Shirato S."/>
            <person name="Slamovits C.H."/>
            <person name="Spencer D.F."/>
            <person name="Suzuki S."/>
            <person name="Worden A.Z."/>
            <person name="Zauner S."/>
            <person name="Barry K."/>
            <person name="Bell C."/>
            <person name="Bharti A.K."/>
            <person name="Crow J.A."/>
            <person name="Grimwood J."/>
            <person name="Kramer R."/>
            <person name="Lindquist E."/>
            <person name="Lucas S."/>
            <person name="Salamov A."/>
            <person name="McFadden G.I."/>
            <person name="Lane C.E."/>
            <person name="Keeling P.J."/>
            <person name="Gray M.W."/>
            <person name="Grigoriev I.V."/>
            <person name="Archibald J.M."/>
        </authorList>
    </citation>
    <scope>NUCLEOTIDE SEQUENCE</scope>
    <source>
        <strain evidence="7 9">CCMP2712</strain>
    </source>
</reference>
<keyword evidence="9" id="KW-1185">Reference proteome</keyword>
<dbReference type="PaxDb" id="55529-EKX31885"/>